<proteinExistence type="predicted"/>
<comment type="caution">
    <text evidence="1">The sequence shown here is derived from an EMBL/GenBank/DDBJ whole genome shotgun (WGS) entry which is preliminary data.</text>
</comment>
<name>A0ABU6Q3I7_9FABA</name>
<sequence>MYPVVTLEKLKSVILRNMGLGAVGTSLVDSDEHVRALFDLHRRYGTREVMKLLTEMQSMPEVVGGSSSSNGVIPCSPIHCPAPEVPMLMDDNSGEDSDEKFVPNIEESSDGSEFVSESQSQVNLSILARHRSRRPSCTSRAPCRVPMSPFNVSKINHTCV</sequence>
<dbReference type="EMBL" id="JASCZI010000008">
    <property type="protein sequence ID" value="MED6106388.1"/>
    <property type="molecule type" value="Genomic_DNA"/>
</dbReference>
<evidence type="ECO:0000313" key="2">
    <source>
        <dbReference type="Proteomes" id="UP001341840"/>
    </source>
</evidence>
<organism evidence="1 2">
    <name type="scientific">Stylosanthes scabra</name>
    <dbReference type="NCBI Taxonomy" id="79078"/>
    <lineage>
        <taxon>Eukaryota</taxon>
        <taxon>Viridiplantae</taxon>
        <taxon>Streptophyta</taxon>
        <taxon>Embryophyta</taxon>
        <taxon>Tracheophyta</taxon>
        <taxon>Spermatophyta</taxon>
        <taxon>Magnoliopsida</taxon>
        <taxon>eudicotyledons</taxon>
        <taxon>Gunneridae</taxon>
        <taxon>Pentapetalae</taxon>
        <taxon>rosids</taxon>
        <taxon>fabids</taxon>
        <taxon>Fabales</taxon>
        <taxon>Fabaceae</taxon>
        <taxon>Papilionoideae</taxon>
        <taxon>50 kb inversion clade</taxon>
        <taxon>dalbergioids sensu lato</taxon>
        <taxon>Dalbergieae</taxon>
        <taxon>Pterocarpus clade</taxon>
        <taxon>Stylosanthes</taxon>
    </lineage>
</organism>
<reference evidence="1 2" key="1">
    <citation type="journal article" date="2023" name="Plants (Basel)">
        <title>Bridging the Gap: Combining Genomics and Transcriptomics Approaches to Understand Stylosanthes scabra, an Orphan Legume from the Brazilian Caatinga.</title>
        <authorList>
            <person name="Ferreira-Neto J.R.C."/>
            <person name="da Silva M.D."/>
            <person name="Binneck E."/>
            <person name="de Melo N.F."/>
            <person name="da Silva R.H."/>
            <person name="de Melo A.L.T.M."/>
            <person name="Pandolfi V."/>
            <person name="Bustamante F.O."/>
            <person name="Brasileiro-Vidal A.C."/>
            <person name="Benko-Iseppon A.M."/>
        </authorList>
    </citation>
    <scope>NUCLEOTIDE SEQUENCE [LARGE SCALE GENOMIC DNA]</scope>
    <source>
        <tissue evidence="1">Leaves</tissue>
    </source>
</reference>
<gene>
    <name evidence="1" type="ORF">PIB30_004162</name>
</gene>
<keyword evidence="2" id="KW-1185">Reference proteome</keyword>
<accession>A0ABU6Q3I7</accession>
<dbReference type="Proteomes" id="UP001341840">
    <property type="component" value="Unassembled WGS sequence"/>
</dbReference>
<evidence type="ECO:0000313" key="1">
    <source>
        <dbReference type="EMBL" id="MED6106388.1"/>
    </source>
</evidence>
<protein>
    <submittedName>
        <fullName evidence="1">Uncharacterized protein</fullName>
    </submittedName>
</protein>